<keyword evidence="1" id="KW-0472">Membrane</keyword>
<protein>
    <submittedName>
        <fullName evidence="3">Uncharacterized protein</fullName>
    </submittedName>
</protein>
<dbReference type="Proteomes" id="UP000887569">
    <property type="component" value="Unplaced"/>
</dbReference>
<evidence type="ECO:0000313" key="2">
    <source>
        <dbReference type="Proteomes" id="UP000887569"/>
    </source>
</evidence>
<sequence>SLPERAVTPIDMGAALLLILAVIIGTGVAYHLGYLDPYIAQAQEQLKAKQG</sequence>
<evidence type="ECO:0000256" key="1">
    <source>
        <dbReference type="SAM" id="Phobius"/>
    </source>
</evidence>
<keyword evidence="1" id="KW-1133">Transmembrane helix</keyword>
<name>A0A915C6D0_PARUN</name>
<keyword evidence="2" id="KW-1185">Reference proteome</keyword>
<proteinExistence type="predicted"/>
<reference evidence="3" key="1">
    <citation type="submission" date="2022-11" db="UniProtKB">
        <authorList>
            <consortium name="WormBaseParasite"/>
        </authorList>
    </citation>
    <scope>IDENTIFICATION</scope>
</reference>
<organism evidence="2 3">
    <name type="scientific">Parascaris univalens</name>
    <name type="common">Nematode worm</name>
    <dbReference type="NCBI Taxonomy" id="6257"/>
    <lineage>
        <taxon>Eukaryota</taxon>
        <taxon>Metazoa</taxon>
        <taxon>Ecdysozoa</taxon>
        <taxon>Nematoda</taxon>
        <taxon>Chromadorea</taxon>
        <taxon>Rhabditida</taxon>
        <taxon>Spirurina</taxon>
        <taxon>Ascaridomorpha</taxon>
        <taxon>Ascaridoidea</taxon>
        <taxon>Ascarididae</taxon>
        <taxon>Parascaris</taxon>
    </lineage>
</organism>
<accession>A0A915C6D0</accession>
<keyword evidence="1" id="KW-0812">Transmembrane</keyword>
<dbReference type="AlphaFoldDB" id="A0A915C6D0"/>
<dbReference type="WBParaSite" id="PgR089_g008_t01">
    <property type="protein sequence ID" value="PgR089_g008_t01"/>
    <property type="gene ID" value="PgR089_g008"/>
</dbReference>
<feature type="transmembrane region" description="Helical" evidence="1">
    <location>
        <begin position="12"/>
        <end position="32"/>
    </location>
</feature>
<evidence type="ECO:0000313" key="3">
    <source>
        <dbReference type="WBParaSite" id="PgR089_g008_t01"/>
    </source>
</evidence>